<evidence type="ECO:0000259" key="3">
    <source>
        <dbReference type="Pfam" id="PF13406"/>
    </source>
</evidence>
<dbReference type="Gene3D" id="1.10.530.10">
    <property type="match status" value="1"/>
</dbReference>
<feature type="compositionally biased region" description="Low complexity" evidence="1">
    <location>
        <begin position="455"/>
        <end position="476"/>
    </location>
</feature>
<feature type="compositionally biased region" description="Low complexity" evidence="1">
    <location>
        <begin position="371"/>
        <end position="385"/>
    </location>
</feature>
<feature type="compositionally biased region" description="Pro residues" evidence="1">
    <location>
        <begin position="443"/>
        <end position="454"/>
    </location>
</feature>
<feature type="region of interest" description="Disordered" evidence="1">
    <location>
        <begin position="250"/>
        <end position="483"/>
    </location>
</feature>
<dbReference type="InterPro" id="IPR023346">
    <property type="entry name" value="Lysozyme-like_dom_sf"/>
</dbReference>
<keyword evidence="2" id="KW-0732">Signal</keyword>
<dbReference type="PANTHER" id="PTHR30163">
    <property type="entry name" value="MEMBRANE-BOUND LYTIC MUREIN TRANSGLYCOSYLASE B"/>
    <property type="match status" value="1"/>
</dbReference>
<feature type="signal peptide" evidence="2">
    <location>
        <begin position="1"/>
        <end position="24"/>
    </location>
</feature>
<dbReference type="Proteomes" id="UP000256485">
    <property type="component" value="Unassembled WGS sequence"/>
</dbReference>
<dbReference type="SUPFAM" id="SSF53955">
    <property type="entry name" value="Lysozyme-like"/>
    <property type="match status" value="1"/>
</dbReference>
<feature type="compositionally biased region" description="Pro residues" evidence="1">
    <location>
        <begin position="414"/>
        <end position="430"/>
    </location>
</feature>
<reference evidence="4 5" key="1">
    <citation type="submission" date="2018-08" db="EMBL/GenBank/DDBJ databases">
        <title>Sequencing the genomes of 1000 actinobacteria strains.</title>
        <authorList>
            <person name="Klenk H.-P."/>
        </authorList>
    </citation>
    <scope>NUCLEOTIDE SEQUENCE [LARGE SCALE GENOMIC DNA]</scope>
    <source>
        <strain evidence="4 5">DSM 22891</strain>
    </source>
</reference>
<evidence type="ECO:0000256" key="2">
    <source>
        <dbReference type="SAM" id="SignalP"/>
    </source>
</evidence>
<organism evidence="4 5">
    <name type="scientific">Thermasporomyces composti</name>
    <dbReference type="NCBI Taxonomy" id="696763"/>
    <lineage>
        <taxon>Bacteria</taxon>
        <taxon>Bacillati</taxon>
        <taxon>Actinomycetota</taxon>
        <taxon>Actinomycetes</taxon>
        <taxon>Propionibacteriales</taxon>
        <taxon>Nocardioidaceae</taxon>
        <taxon>Thermasporomyces</taxon>
    </lineage>
</organism>
<dbReference type="InterPro" id="IPR043426">
    <property type="entry name" value="MltB-like"/>
</dbReference>
<dbReference type="GO" id="GO:0008933">
    <property type="term" value="F:peptidoglycan lytic transglycosylase activity"/>
    <property type="evidence" value="ECO:0007669"/>
    <property type="project" value="TreeGrafter"/>
</dbReference>
<evidence type="ECO:0000313" key="5">
    <source>
        <dbReference type="Proteomes" id="UP000256485"/>
    </source>
</evidence>
<feature type="chain" id="PRO_5017680106" evidence="2">
    <location>
        <begin position="25"/>
        <end position="514"/>
    </location>
</feature>
<evidence type="ECO:0000256" key="1">
    <source>
        <dbReference type="SAM" id="MobiDB-lite"/>
    </source>
</evidence>
<proteinExistence type="predicted"/>
<feature type="compositionally biased region" description="Pro residues" evidence="1">
    <location>
        <begin position="386"/>
        <end position="404"/>
    </location>
</feature>
<comment type="caution">
    <text evidence="4">The sequence shown here is derived from an EMBL/GenBank/DDBJ whole genome shotgun (WGS) entry which is preliminary data.</text>
</comment>
<keyword evidence="5" id="KW-1185">Reference proteome</keyword>
<protein>
    <submittedName>
        <fullName evidence="4">Transglycosylase protein with SLT domain</fullName>
    </submittedName>
</protein>
<feature type="compositionally biased region" description="Low complexity" evidence="1">
    <location>
        <begin position="337"/>
        <end position="352"/>
    </location>
</feature>
<accession>A0A3D9VB61</accession>
<feature type="compositionally biased region" description="Basic and acidic residues" evidence="1">
    <location>
        <begin position="357"/>
        <end position="370"/>
    </location>
</feature>
<feature type="compositionally biased region" description="Low complexity" evidence="1">
    <location>
        <begin position="431"/>
        <end position="442"/>
    </location>
</feature>
<dbReference type="CDD" id="cd13399">
    <property type="entry name" value="Slt35-like"/>
    <property type="match status" value="1"/>
</dbReference>
<dbReference type="PANTHER" id="PTHR30163:SF8">
    <property type="entry name" value="LYTIC MUREIN TRANSGLYCOSYLASE"/>
    <property type="match status" value="1"/>
</dbReference>
<dbReference type="AlphaFoldDB" id="A0A3D9VB61"/>
<dbReference type="InterPro" id="IPR031304">
    <property type="entry name" value="SLT_2"/>
</dbReference>
<sequence>MRLVTAVRVAVAVLAVAAVPSVPASGGAPATGGLGALGRPGDADNGRRAGAVGASGLSVDEPLRERSDAPGMLGIPGIVLDAYRNAALQLGSTDPGCRLTWQMLAGVGKVESDHARGGAVTKRGDAVRPILGPVLDGRRYAAIRDTDDGVLDGDTRWDRAVGPLQFIPSSWQVYASDGNGDGLADPQNVYDAALATARYLCEGGRDLSRRMELATALYSYNHSLPYVRAVLAWIDAYTAGRVRPDGMPDLRALGLSPPAAPVPTGAPTAAPPAPRTGPGASGAEPHPTEPDARGPDPGGPDLAGPDVSDSEDQPPTQARPVDPTTPDEPGHAAGSQAPAPSDVPAPDATSAPGDTSPDGRGDTSSERGERSQPSSSPRPTGRGPTSPKPSPITPTPEPSSPAPAPTCATTSTPTPNPTTPSPSAPTPAPTTPSSTPTATPTATPSPTPTTPSPTPSATSPTPSPTASPTTPVTPSPCARPAGDDAATHRWAVFLEALRLLVAGKPDEVRLDPDQ</sequence>
<dbReference type="Pfam" id="PF13406">
    <property type="entry name" value="SLT_2"/>
    <property type="match status" value="1"/>
</dbReference>
<dbReference type="EMBL" id="QTUC01000001">
    <property type="protein sequence ID" value="REF37943.1"/>
    <property type="molecule type" value="Genomic_DNA"/>
</dbReference>
<gene>
    <name evidence="4" type="ORF">DFJ64_3404</name>
</gene>
<name>A0A3D9VB61_THECX</name>
<dbReference type="GO" id="GO:0009253">
    <property type="term" value="P:peptidoglycan catabolic process"/>
    <property type="evidence" value="ECO:0007669"/>
    <property type="project" value="TreeGrafter"/>
</dbReference>
<feature type="domain" description="Transglycosylase SLT" evidence="3">
    <location>
        <begin position="158"/>
        <end position="204"/>
    </location>
</feature>
<evidence type="ECO:0000313" key="4">
    <source>
        <dbReference type="EMBL" id="REF37943.1"/>
    </source>
</evidence>